<evidence type="ECO:0000313" key="4">
    <source>
        <dbReference type="Proteomes" id="UP000309550"/>
    </source>
</evidence>
<dbReference type="InterPro" id="IPR016040">
    <property type="entry name" value="NAD(P)-bd_dom"/>
</dbReference>
<accession>A0A5S3PDG7</accession>
<evidence type="ECO:0000259" key="2">
    <source>
        <dbReference type="Pfam" id="PF13460"/>
    </source>
</evidence>
<name>A0A5S3PDG7_9RHOB</name>
<sequence>MFGASGATGKAAVRQARARGHRVRAVDHSLPAYPTDDPQVTRIAADVLTDDLRVHVRGADAVLSCLGVGRDAKTLLSPPPLYTQGTRAICAAMEAEGVARLVVISASFVATANRGPLWFKLPAMAGLARVFDQMAEMEAELHDHPAILWTAVRPGWLMEGVETGDYVVQPDVIPSDMIRTRHADLAHFMVRLAETQDWLRQTPAIARLEAPSASSPAAVASELFGI</sequence>
<dbReference type="GO" id="GO:0042602">
    <property type="term" value="F:riboflavin reductase (NADPH) activity"/>
    <property type="evidence" value="ECO:0007669"/>
    <property type="project" value="TreeGrafter"/>
</dbReference>
<reference evidence="3 4" key="1">
    <citation type="submission" date="2019-05" db="EMBL/GenBank/DDBJ databases">
        <title>Sulfitobacter sabulilitoris sp. nov., isolated from a marine sand.</title>
        <authorList>
            <person name="Yoon J.-H."/>
        </authorList>
    </citation>
    <scope>NUCLEOTIDE SEQUENCE [LARGE SCALE GENOMIC DNA]</scope>
    <source>
        <strain evidence="3 4">HSMS-29</strain>
    </source>
</reference>
<protein>
    <submittedName>
        <fullName evidence="3">NAD-dependent epimerase/dehydratase family protein</fullName>
    </submittedName>
</protein>
<dbReference type="Proteomes" id="UP000309550">
    <property type="component" value="Unassembled WGS sequence"/>
</dbReference>
<evidence type="ECO:0000256" key="1">
    <source>
        <dbReference type="SAM" id="MobiDB-lite"/>
    </source>
</evidence>
<dbReference type="SUPFAM" id="SSF51735">
    <property type="entry name" value="NAD(P)-binding Rossmann-fold domains"/>
    <property type="match status" value="1"/>
</dbReference>
<organism evidence="3 4">
    <name type="scientific">Sulfitobacter sabulilitoris</name>
    <dbReference type="NCBI Taxonomy" id="2562655"/>
    <lineage>
        <taxon>Bacteria</taxon>
        <taxon>Pseudomonadati</taxon>
        <taxon>Pseudomonadota</taxon>
        <taxon>Alphaproteobacteria</taxon>
        <taxon>Rhodobacterales</taxon>
        <taxon>Roseobacteraceae</taxon>
        <taxon>Sulfitobacter</taxon>
    </lineage>
</organism>
<comment type="caution">
    <text evidence="3">The sequence shown here is derived from an EMBL/GenBank/DDBJ whole genome shotgun (WGS) entry which is preliminary data.</text>
</comment>
<dbReference type="InterPro" id="IPR051606">
    <property type="entry name" value="Polyketide_Oxido-like"/>
</dbReference>
<proteinExistence type="predicted"/>
<feature type="region of interest" description="Disordered" evidence="1">
    <location>
        <begin position="1"/>
        <end position="20"/>
    </location>
</feature>
<dbReference type="AlphaFoldDB" id="A0A5S3PDG7"/>
<dbReference type="GO" id="GO:0004074">
    <property type="term" value="F:biliverdin reductase [NAD(P)H] activity"/>
    <property type="evidence" value="ECO:0007669"/>
    <property type="project" value="TreeGrafter"/>
</dbReference>
<dbReference type="EMBL" id="VANS01000003">
    <property type="protein sequence ID" value="TMM51913.1"/>
    <property type="molecule type" value="Genomic_DNA"/>
</dbReference>
<feature type="domain" description="NAD(P)-binding" evidence="2">
    <location>
        <begin position="3"/>
        <end position="194"/>
    </location>
</feature>
<dbReference type="OrthoDB" id="7419852at2"/>
<keyword evidence="4" id="KW-1185">Reference proteome</keyword>
<dbReference type="Pfam" id="PF13460">
    <property type="entry name" value="NAD_binding_10"/>
    <property type="match status" value="1"/>
</dbReference>
<gene>
    <name evidence="3" type="ORF">FDT80_13980</name>
</gene>
<dbReference type="PANTHER" id="PTHR43355">
    <property type="entry name" value="FLAVIN REDUCTASE (NADPH)"/>
    <property type="match status" value="1"/>
</dbReference>
<dbReference type="Gene3D" id="3.40.50.720">
    <property type="entry name" value="NAD(P)-binding Rossmann-like Domain"/>
    <property type="match status" value="1"/>
</dbReference>
<dbReference type="PANTHER" id="PTHR43355:SF2">
    <property type="entry name" value="FLAVIN REDUCTASE (NADPH)"/>
    <property type="match status" value="1"/>
</dbReference>
<dbReference type="InterPro" id="IPR036291">
    <property type="entry name" value="NAD(P)-bd_dom_sf"/>
</dbReference>
<evidence type="ECO:0000313" key="3">
    <source>
        <dbReference type="EMBL" id="TMM51913.1"/>
    </source>
</evidence>